<dbReference type="GO" id="GO:0003727">
    <property type="term" value="F:single-stranded RNA binding"/>
    <property type="evidence" value="ECO:0007669"/>
    <property type="project" value="TreeGrafter"/>
</dbReference>
<evidence type="ECO:0000313" key="5">
    <source>
        <dbReference type="Proteomes" id="UP000294575"/>
    </source>
</evidence>
<sequence>MPIQHCVIHHLDKKPDDSPAVLQAGAAPLEITSELEDLLVDFNDNYNAKQGKSWACFVDDELALPAGLKALHAGELEFHALGLQLAQHWQKLLDEHQLYQSAHLCLMLYQFNMADYCVVALLPQRRGLRISDALQPEDIQHLDLGQLQLACRINLSEWRNNAASRHYISLLKGKGGKKLADAFLELLHAEEHGDAPADTRTLLRAFSDYIDTTGLEEEPVQEKTKALVQYTKEQQRKGEPVALEGLSEALDEENPRAFYEHIRNLDYGLSDYVPTDRKTINQFQRFTGRAEGISISFEAHLLGSRVEYDEQRDMLIIRQLPTQLKDQLKRGS</sequence>
<comment type="subcellular location">
    <subcellularLocation>
        <location evidence="1">Cytoplasm</location>
        <location evidence="1">Nucleoid</location>
    </subcellularLocation>
</comment>
<keyword evidence="3" id="KW-0963">Cytoplasm</keyword>
<accession>A0A4V3D5G5</accession>
<dbReference type="InterPro" id="IPR007358">
    <property type="entry name" value="Nucleoid_associated_NdpA"/>
</dbReference>
<dbReference type="NCBIfam" id="NF001557">
    <property type="entry name" value="PRK00378.1"/>
    <property type="match status" value="1"/>
</dbReference>
<evidence type="ECO:0000256" key="3">
    <source>
        <dbReference type="ARBA" id="ARBA00022490"/>
    </source>
</evidence>
<protein>
    <submittedName>
        <fullName evidence="4">Nucleoid-associated protein</fullName>
    </submittedName>
</protein>
<dbReference type="GO" id="GO:0003690">
    <property type="term" value="F:double-stranded DNA binding"/>
    <property type="evidence" value="ECO:0007669"/>
    <property type="project" value="TreeGrafter"/>
</dbReference>
<organism evidence="4 5">
    <name type="scientific">Thiopseudomonas denitrificans</name>
    <dbReference type="NCBI Taxonomy" id="1501432"/>
    <lineage>
        <taxon>Bacteria</taxon>
        <taxon>Pseudomonadati</taxon>
        <taxon>Pseudomonadota</taxon>
        <taxon>Gammaproteobacteria</taxon>
        <taxon>Pseudomonadales</taxon>
        <taxon>Pseudomonadaceae</taxon>
        <taxon>Thiopseudomonas</taxon>
    </lineage>
</organism>
<gene>
    <name evidence="4" type="ORF">DFQ45_10189</name>
</gene>
<dbReference type="EMBL" id="SNYK01000001">
    <property type="protein sequence ID" value="TDQ39957.1"/>
    <property type="molecule type" value="Genomic_DNA"/>
</dbReference>
<dbReference type="Proteomes" id="UP000294575">
    <property type="component" value="Unassembled WGS sequence"/>
</dbReference>
<dbReference type="RefSeq" id="WP_101496667.1">
    <property type="nucleotide sequence ID" value="NZ_LNJZ01000007.1"/>
</dbReference>
<evidence type="ECO:0000313" key="4">
    <source>
        <dbReference type="EMBL" id="TDQ39957.1"/>
    </source>
</evidence>
<dbReference type="GO" id="GO:0043590">
    <property type="term" value="C:bacterial nucleoid"/>
    <property type="evidence" value="ECO:0007669"/>
    <property type="project" value="TreeGrafter"/>
</dbReference>
<dbReference type="Pfam" id="PF04245">
    <property type="entry name" value="NA37"/>
    <property type="match status" value="1"/>
</dbReference>
<name>A0A4V3D5G5_9GAMM</name>
<comment type="similarity">
    <text evidence="2">Belongs to the YejK family.</text>
</comment>
<evidence type="ECO:0000256" key="1">
    <source>
        <dbReference type="ARBA" id="ARBA00004453"/>
    </source>
</evidence>
<proteinExistence type="inferred from homology"/>
<dbReference type="AlphaFoldDB" id="A0A4V3D5G5"/>
<dbReference type="PANTHER" id="PTHR38772:SF1">
    <property type="entry name" value="NUCLEOID-ASSOCIATED PROTEIN YEJK"/>
    <property type="match status" value="1"/>
</dbReference>
<keyword evidence="5" id="KW-1185">Reference proteome</keyword>
<reference evidence="4 5" key="1">
    <citation type="submission" date="2019-03" db="EMBL/GenBank/DDBJ databases">
        <title>Genomic Encyclopedia of Type Strains, Phase IV (KMG-IV): sequencing the most valuable type-strain genomes for metagenomic binning, comparative biology and taxonomic classification.</title>
        <authorList>
            <person name="Goeker M."/>
        </authorList>
    </citation>
    <scope>NUCLEOTIDE SEQUENCE [LARGE SCALE GENOMIC DNA]</scope>
    <source>
        <strain evidence="4 5">DSM 28679</strain>
    </source>
</reference>
<dbReference type="OrthoDB" id="9131762at2"/>
<comment type="caution">
    <text evidence="4">The sequence shown here is derived from an EMBL/GenBank/DDBJ whole genome shotgun (WGS) entry which is preliminary data.</text>
</comment>
<evidence type="ECO:0000256" key="2">
    <source>
        <dbReference type="ARBA" id="ARBA00009035"/>
    </source>
</evidence>
<dbReference type="PANTHER" id="PTHR38772">
    <property type="match status" value="1"/>
</dbReference>